<feature type="region of interest" description="Disordered" evidence="4">
    <location>
        <begin position="37"/>
        <end position="58"/>
    </location>
</feature>
<dbReference type="EMBL" id="JBANDC010000001">
    <property type="protein sequence ID" value="MEM4985825.1"/>
    <property type="molecule type" value="Genomic_DNA"/>
</dbReference>
<sequence>MQNASSNLYFASILDKVKQWTTKTRFRPDDRYAGVSLPRAKQGAARPQNNTSSAHNENRRSVCPVACTLDLLGDKWTLLVVRDLMYGKSHFKEFLASPERIATNILAERLARLSASGLVERYPSSDIAGREAYRLTEKGRSLQGLMAQLRTWGLDHIDGTDARLQTDSSKSLSD</sequence>
<evidence type="ECO:0000256" key="4">
    <source>
        <dbReference type="SAM" id="MobiDB-lite"/>
    </source>
</evidence>
<organism evidence="6 7">
    <name type="scientific">Collimonas rhizosphaerae</name>
    <dbReference type="NCBI Taxonomy" id="3126357"/>
    <lineage>
        <taxon>Bacteria</taxon>
        <taxon>Pseudomonadati</taxon>
        <taxon>Pseudomonadota</taxon>
        <taxon>Betaproteobacteria</taxon>
        <taxon>Burkholderiales</taxon>
        <taxon>Oxalobacteraceae</taxon>
        <taxon>Collimonas</taxon>
    </lineage>
</organism>
<evidence type="ECO:0000256" key="1">
    <source>
        <dbReference type="ARBA" id="ARBA00023015"/>
    </source>
</evidence>
<reference evidence="6 7" key="1">
    <citation type="submission" date="2024-02" db="EMBL/GenBank/DDBJ databases">
        <title>Draft genome sequence of Collimonas sp. strain H4R21, an effective mineral-weathering bacterial strain isolated from the beech rhizosphere.</title>
        <authorList>
            <person name="Morin E."/>
            <person name="Uroz S."/>
            <person name="Leveau J.H.J."/>
            <person name="Kumar R."/>
            <person name="Rey M.W."/>
            <person name="Pham J."/>
        </authorList>
    </citation>
    <scope>NUCLEOTIDE SEQUENCE [LARGE SCALE GENOMIC DNA]</scope>
    <source>
        <strain evidence="6 7">H4R21</strain>
    </source>
</reference>
<keyword evidence="7" id="KW-1185">Reference proteome</keyword>
<dbReference type="Proteomes" id="UP001495910">
    <property type="component" value="Unassembled WGS sequence"/>
</dbReference>
<evidence type="ECO:0000313" key="6">
    <source>
        <dbReference type="EMBL" id="MEM4985825.1"/>
    </source>
</evidence>
<dbReference type="Gene3D" id="1.10.10.10">
    <property type="entry name" value="Winged helix-like DNA-binding domain superfamily/Winged helix DNA-binding domain"/>
    <property type="match status" value="1"/>
</dbReference>
<protein>
    <submittedName>
        <fullName evidence="6">Helix-turn-helix domain-containing protein</fullName>
    </submittedName>
</protein>
<proteinExistence type="predicted"/>
<keyword evidence="3" id="KW-0804">Transcription</keyword>
<evidence type="ECO:0000313" key="7">
    <source>
        <dbReference type="Proteomes" id="UP001495910"/>
    </source>
</evidence>
<keyword evidence="1" id="KW-0805">Transcription regulation</keyword>
<dbReference type="InterPro" id="IPR036390">
    <property type="entry name" value="WH_DNA-bd_sf"/>
</dbReference>
<dbReference type="Pfam" id="PF01638">
    <property type="entry name" value="HxlR"/>
    <property type="match status" value="1"/>
</dbReference>
<dbReference type="PANTHER" id="PTHR33204">
    <property type="entry name" value="TRANSCRIPTIONAL REGULATOR, MARR FAMILY"/>
    <property type="match status" value="1"/>
</dbReference>
<dbReference type="SUPFAM" id="SSF46785">
    <property type="entry name" value="Winged helix' DNA-binding domain"/>
    <property type="match status" value="1"/>
</dbReference>
<feature type="domain" description="HTH hxlR-type" evidence="5">
    <location>
        <begin position="63"/>
        <end position="161"/>
    </location>
</feature>
<comment type="caution">
    <text evidence="6">The sequence shown here is derived from an EMBL/GenBank/DDBJ whole genome shotgun (WGS) entry which is preliminary data.</text>
</comment>
<evidence type="ECO:0000259" key="5">
    <source>
        <dbReference type="PROSITE" id="PS51118"/>
    </source>
</evidence>
<dbReference type="PANTHER" id="PTHR33204:SF37">
    <property type="entry name" value="HTH-TYPE TRANSCRIPTIONAL REGULATOR YODB"/>
    <property type="match status" value="1"/>
</dbReference>
<evidence type="ECO:0000256" key="2">
    <source>
        <dbReference type="ARBA" id="ARBA00023125"/>
    </source>
</evidence>
<dbReference type="RefSeq" id="WP_342827729.1">
    <property type="nucleotide sequence ID" value="NZ_JBANDC010000001.1"/>
</dbReference>
<dbReference type="InterPro" id="IPR002577">
    <property type="entry name" value="HTH_HxlR"/>
</dbReference>
<dbReference type="PROSITE" id="PS51118">
    <property type="entry name" value="HTH_HXLR"/>
    <property type="match status" value="1"/>
</dbReference>
<keyword evidence="2" id="KW-0238">DNA-binding</keyword>
<evidence type="ECO:0000256" key="3">
    <source>
        <dbReference type="ARBA" id="ARBA00023163"/>
    </source>
</evidence>
<name>A0ABU9PPB4_9BURK</name>
<gene>
    <name evidence="6" type="ORF">V8G57_00345</name>
</gene>
<dbReference type="InterPro" id="IPR036388">
    <property type="entry name" value="WH-like_DNA-bd_sf"/>
</dbReference>
<accession>A0ABU9PPB4</accession>